<name>A0ABM7LXQ4_9ACTN</name>
<protein>
    <submittedName>
        <fullName evidence="3">Uncharacterized protein</fullName>
    </submittedName>
</protein>
<evidence type="ECO:0000313" key="4">
    <source>
        <dbReference type="Proteomes" id="UP000676967"/>
    </source>
</evidence>
<keyword evidence="2" id="KW-0472">Membrane</keyword>
<keyword evidence="4" id="KW-1185">Reference proteome</keyword>
<proteinExistence type="predicted"/>
<accession>A0ABM7LXQ4</accession>
<keyword evidence="2" id="KW-1133">Transmembrane helix</keyword>
<dbReference type="EMBL" id="AP023356">
    <property type="protein sequence ID" value="BCJ44114.1"/>
    <property type="molecule type" value="Genomic_DNA"/>
</dbReference>
<evidence type="ECO:0000256" key="1">
    <source>
        <dbReference type="SAM" id="MobiDB-lite"/>
    </source>
</evidence>
<keyword evidence="2" id="KW-0812">Transmembrane</keyword>
<organism evidence="3 4">
    <name type="scientific">Actinoplanes ianthinogenes</name>
    <dbReference type="NCBI Taxonomy" id="122358"/>
    <lineage>
        <taxon>Bacteria</taxon>
        <taxon>Bacillati</taxon>
        <taxon>Actinomycetota</taxon>
        <taxon>Actinomycetes</taxon>
        <taxon>Micromonosporales</taxon>
        <taxon>Micromonosporaceae</taxon>
        <taxon>Actinoplanes</taxon>
    </lineage>
</organism>
<sequence length="399" mass="41203">MPSDFDLLRPLDTEPRTPSTVDVRRAITDGHRRVRRRTGYAGAALTFVAVTGVTIASGALDHAAPGRPTPGVDTAATKSAPAAPAPTSCTVQQLAAPRNAPKALISGADPEGTYFVGRSYPQAGGYQAVIWHDGAGTEVPLPGDEEESLTDVTTTGTAVGWSYLHHKKTPFVYDDGRVSQLRGVTDGSAEAINDSGAIVGNDGDHPVFWSSATATARRLPMPAGAQAAMAVDIDEDGTIVGTIDNKTPYVWLPDGSHHALRTPDLGGKPAEGRVFHISGGWVIGVVNEAGGGQASGKARAKGEIETARWNVGTGEVQVIDGLDGMPDAVNAQGWLTGIDRHTGAVLHADTSTIELPGLAPQGAGTLADIANTVSADGKTIGGQSDDANGVIQPVVWHCR</sequence>
<evidence type="ECO:0000256" key="2">
    <source>
        <dbReference type="SAM" id="Phobius"/>
    </source>
</evidence>
<evidence type="ECO:0000313" key="3">
    <source>
        <dbReference type="EMBL" id="BCJ44114.1"/>
    </source>
</evidence>
<dbReference type="RefSeq" id="WP_189329038.1">
    <property type="nucleotide sequence ID" value="NZ_AP023356.1"/>
</dbReference>
<feature type="compositionally biased region" description="Low complexity" evidence="1">
    <location>
        <begin position="74"/>
        <end position="85"/>
    </location>
</feature>
<reference evidence="3 4" key="1">
    <citation type="submission" date="2020-08" db="EMBL/GenBank/DDBJ databases">
        <title>Whole genome shotgun sequence of Actinoplanes ianthinogenes NBRC 13996.</title>
        <authorList>
            <person name="Komaki H."/>
            <person name="Tamura T."/>
        </authorList>
    </citation>
    <scope>NUCLEOTIDE SEQUENCE [LARGE SCALE GENOMIC DNA]</scope>
    <source>
        <strain evidence="3 4">NBRC 13996</strain>
    </source>
</reference>
<feature type="transmembrane region" description="Helical" evidence="2">
    <location>
        <begin position="40"/>
        <end position="60"/>
    </location>
</feature>
<feature type="region of interest" description="Disordered" evidence="1">
    <location>
        <begin position="61"/>
        <end position="85"/>
    </location>
</feature>
<gene>
    <name evidence="3" type="ORF">Aiant_47710</name>
</gene>
<dbReference type="Proteomes" id="UP000676967">
    <property type="component" value="Chromosome"/>
</dbReference>